<keyword evidence="7 8" id="KW-0472">Membrane</keyword>
<evidence type="ECO:0000313" key="10">
    <source>
        <dbReference type="Proteomes" id="UP001597399"/>
    </source>
</evidence>
<evidence type="ECO:0000256" key="1">
    <source>
        <dbReference type="ARBA" id="ARBA00004651"/>
    </source>
</evidence>
<gene>
    <name evidence="9" type="ORF">ACFSUE_13075</name>
</gene>
<feature type="transmembrane region" description="Helical" evidence="8">
    <location>
        <begin position="114"/>
        <end position="134"/>
    </location>
</feature>
<evidence type="ECO:0000313" key="9">
    <source>
        <dbReference type="EMBL" id="MFD2694549.1"/>
    </source>
</evidence>
<feature type="transmembrane region" description="Helical" evidence="8">
    <location>
        <begin position="140"/>
        <end position="158"/>
    </location>
</feature>
<keyword evidence="3" id="KW-0328">Glycosyltransferase</keyword>
<feature type="transmembrane region" description="Helical" evidence="8">
    <location>
        <begin position="89"/>
        <end position="107"/>
    </location>
</feature>
<evidence type="ECO:0000256" key="2">
    <source>
        <dbReference type="ARBA" id="ARBA00022475"/>
    </source>
</evidence>
<feature type="transmembrane region" description="Helical" evidence="8">
    <location>
        <begin position="340"/>
        <end position="358"/>
    </location>
</feature>
<comment type="caution">
    <text evidence="9">The sequence shown here is derived from an EMBL/GenBank/DDBJ whole genome shotgun (WGS) entry which is preliminary data.</text>
</comment>
<evidence type="ECO:0000256" key="4">
    <source>
        <dbReference type="ARBA" id="ARBA00022679"/>
    </source>
</evidence>
<feature type="transmembrane region" description="Helical" evidence="8">
    <location>
        <begin position="315"/>
        <end position="334"/>
    </location>
</feature>
<evidence type="ECO:0000256" key="5">
    <source>
        <dbReference type="ARBA" id="ARBA00022692"/>
    </source>
</evidence>
<evidence type="ECO:0000256" key="3">
    <source>
        <dbReference type="ARBA" id="ARBA00022676"/>
    </source>
</evidence>
<dbReference type="EMBL" id="JBHUMQ010000027">
    <property type="protein sequence ID" value="MFD2694549.1"/>
    <property type="molecule type" value="Genomic_DNA"/>
</dbReference>
<feature type="transmembrane region" description="Helical" evidence="8">
    <location>
        <begin position="57"/>
        <end position="77"/>
    </location>
</feature>
<dbReference type="RefSeq" id="WP_253062256.1">
    <property type="nucleotide sequence ID" value="NZ_JAMXWM010000012.1"/>
</dbReference>
<keyword evidence="10" id="KW-1185">Reference proteome</keyword>
<feature type="transmembrane region" description="Helical" evidence="8">
    <location>
        <begin position="226"/>
        <end position="245"/>
    </location>
</feature>
<organism evidence="9 10">
    <name type="scientific">Sporolactobacillus shoreicorticis</name>
    <dbReference type="NCBI Taxonomy" id="1923877"/>
    <lineage>
        <taxon>Bacteria</taxon>
        <taxon>Bacillati</taxon>
        <taxon>Bacillota</taxon>
        <taxon>Bacilli</taxon>
        <taxon>Bacillales</taxon>
        <taxon>Sporolactobacillaceae</taxon>
        <taxon>Sporolactobacillus</taxon>
    </lineage>
</organism>
<feature type="transmembrane region" description="Helical" evidence="8">
    <location>
        <begin position="283"/>
        <end position="303"/>
    </location>
</feature>
<sequence>MSKSNRWILLCIGTLVFGSELIFGIWMAHWNYFIPGDAISRVANAFYVLYSRDPHLGAVGFVWNPLPSLLILPILLFNRWIPELANEGISGVILTSLFASAMAVFLFRNFSRRGHSVLVSIFFVFIFIFNPFMFLYGSNGMSETLFIFFIIVCVTYLTDLMDTENNTISLILIGFSLALAFFTRYESIFFGAALSLSAVVIILNHYKNKEYHARTVYQKIEAAELIILLPAIYGGLLWIFLNWSIMGDALYFLHSNYSNLAQSENLSTNPIIAPVIGNWLQTIQYVLLRSIPFSIPFVLIVLVRAFTGKLFKMDFLCLVILILSVPLMQLIMLYKGASYGWLRFFVYPLPIVMAWLPYELGKLKTKKKILYKITTLAVISSLIFSSYVTWLFMNNRKFAPEEYDAIHAKQSPTYLNRMLAKRIAGDLDKRLSQHPDSKILMDSFNAFQIILNSRHNQQLVITSDLDFEKSLNHPVKHKITYILVPKPNGVASLNAVTKRYKNFYYRGASFAKLEKEYGEEWRLYRLFKPSSTKNK</sequence>
<name>A0ABW5S5G1_9BACL</name>
<keyword evidence="5 8" id="KW-0812">Transmembrane</keyword>
<evidence type="ECO:0008006" key="11">
    <source>
        <dbReference type="Google" id="ProtNLM"/>
    </source>
</evidence>
<feature type="transmembrane region" description="Helical" evidence="8">
    <location>
        <begin position="370"/>
        <end position="393"/>
    </location>
</feature>
<accession>A0ABW5S5G1</accession>
<dbReference type="InterPro" id="IPR050297">
    <property type="entry name" value="LipidA_mod_glycosyltrf_83"/>
</dbReference>
<reference evidence="10" key="1">
    <citation type="journal article" date="2019" name="Int. J. Syst. Evol. Microbiol.">
        <title>The Global Catalogue of Microorganisms (GCM) 10K type strain sequencing project: providing services to taxonomists for standard genome sequencing and annotation.</title>
        <authorList>
            <consortium name="The Broad Institute Genomics Platform"/>
            <consortium name="The Broad Institute Genome Sequencing Center for Infectious Disease"/>
            <person name="Wu L."/>
            <person name="Ma J."/>
        </authorList>
    </citation>
    <scope>NUCLEOTIDE SEQUENCE [LARGE SCALE GENOMIC DNA]</scope>
    <source>
        <strain evidence="10">TISTR 2466</strain>
    </source>
</reference>
<keyword evidence="2" id="KW-1003">Cell membrane</keyword>
<feature type="transmembrane region" description="Helical" evidence="8">
    <location>
        <begin position="188"/>
        <end position="206"/>
    </location>
</feature>
<protein>
    <recommendedName>
        <fullName evidence="11">Glycosyltransferase RgtA/B/C/D-like domain-containing protein</fullName>
    </recommendedName>
</protein>
<comment type="subcellular location">
    <subcellularLocation>
        <location evidence="1">Cell membrane</location>
        <topology evidence="1">Multi-pass membrane protein</topology>
    </subcellularLocation>
</comment>
<proteinExistence type="predicted"/>
<dbReference type="PANTHER" id="PTHR33908">
    <property type="entry name" value="MANNOSYLTRANSFERASE YKCB-RELATED"/>
    <property type="match status" value="1"/>
</dbReference>
<evidence type="ECO:0000256" key="8">
    <source>
        <dbReference type="SAM" id="Phobius"/>
    </source>
</evidence>
<keyword evidence="6 8" id="KW-1133">Transmembrane helix</keyword>
<dbReference type="Proteomes" id="UP001597399">
    <property type="component" value="Unassembled WGS sequence"/>
</dbReference>
<evidence type="ECO:0000256" key="7">
    <source>
        <dbReference type="ARBA" id="ARBA00023136"/>
    </source>
</evidence>
<dbReference type="PANTHER" id="PTHR33908:SF11">
    <property type="entry name" value="MEMBRANE PROTEIN"/>
    <property type="match status" value="1"/>
</dbReference>
<feature type="transmembrane region" description="Helical" evidence="8">
    <location>
        <begin position="7"/>
        <end position="26"/>
    </location>
</feature>
<evidence type="ECO:0000256" key="6">
    <source>
        <dbReference type="ARBA" id="ARBA00022989"/>
    </source>
</evidence>
<keyword evidence="4" id="KW-0808">Transferase</keyword>